<keyword evidence="2" id="KW-1185">Reference proteome</keyword>
<dbReference type="RefSeq" id="WP_109516261.1">
    <property type="nucleotide sequence ID" value="NZ_PDOA01000003.1"/>
</dbReference>
<name>A0A2U1V700_9PROT</name>
<dbReference type="SUPFAM" id="SSF160419">
    <property type="entry name" value="YdfO-like"/>
    <property type="match status" value="1"/>
</dbReference>
<dbReference type="AlphaFoldDB" id="A0A2U1V700"/>
<dbReference type="OrthoDB" id="7571760at2"/>
<dbReference type="InterPro" id="IPR036696">
    <property type="entry name" value="YdfO-like_sf"/>
</dbReference>
<organism evidence="1 2">
    <name type="scientific">Teichococcus aestuarii</name>
    <dbReference type="NCBI Taxonomy" id="568898"/>
    <lineage>
        <taxon>Bacteria</taxon>
        <taxon>Pseudomonadati</taxon>
        <taxon>Pseudomonadota</taxon>
        <taxon>Alphaproteobacteria</taxon>
        <taxon>Acetobacterales</taxon>
        <taxon>Roseomonadaceae</taxon>
        <taxon>Roseomonas</taxon>
    </lineage>
</organism>
<reference evidence="2" key="1">
    <citation type="submission" date="2017-10" db="EMBL/GenBank/DDBJ databases">
        <authorList>
            <person name="Toshchakov S.V."/>
            <person name="Goeva M.A."/>
        </authorList>
    </citation>
    <scope>NUCLEOTIDE SEQUENCE [LARGE SCALE GENOMIC DNA]</scope>
    <source>
        <strain evidence="2">JR1/69-1-13</strain>
    </source>
</reference>
<proteinExistence type="predicted"/>
<sequence length="140" mass="14855">MDDTPRAVAQACLDGAEAGTLHFPEILDRLGRAGFESYAVDFRRASATYYHADGESLVLPQPPQEGPIAAAFDTTALRAAIGEAQRQAPGYSYRGFCARARAAGCVGYIVSLAGRRAVYLGRTAETHVEHFPPMAAVAAP</sequence>
<dbReference type="EMBL" id="PDOA01000003">
    <property type="protein sequence ID" value="PWC29688.1"/>
    <property type="molecule type" value="Genomic_DNA"/>
</dbReference>
<comment type="caution">
    <text evidence="1">The sequence shown here is derived from an EMBL/GenBank/DDBJ whole genome shotgun (WGS) entry which is preliminary data.</text>
</comment>
<gene>
    <name evidence="1" type="ORF">CR165_07080</name>
</gene>
<evidence type="ECO:0000313" key="1">
    <source>
        <dbReference type="EMBL" id="PWC29688.1"/>
    </source>
</evidence>
<dbReference type="Proteomes" id="UP000245048">
    <property type="component" value="Unassembled WGS sequence"/>
</dbReference>
<protein>
    <submittedName>
        <fullName evidence="1">DUF1398 domain-containing protein</fullName>
    </submittedName>
</protein>
<accession>A0A2U1V700</accession>
<evidence type="ECO:0000313" key="2">
    <source>
        <dbReference type="Proteomes" id="UP000245048"/>
    </source>
</evidence>